<evidence type="ECO:0000313" key="2">
    <source>
        <dbReference type="Proteomes" id="UP000228740"/>
    </source>
</evidence>
<protein>
    <recommendedName>
        <fullName evidence="3">Heme oxygenase</fullName>
    </recommendedName>
</protein>
<sequence length="87" mass="10374">MKAIHLFRFKDSIFHKIPYFKEDHKLNSDIEGFDLLTIEIVTEYIINTYDDFTFENTSQPDLLLMCNNAQTIIEHYFVITLDDYGFV</sequence>
<dbReference type="EMBL" id="PGFD01000001">
    <property type="protein sequence ID" value="PJJ67317.1"/>
    <property type="molecule type" value="Genomic_DNA"/>
</dbReference>
<reference evidence="1 2" key="1">
    <citation type="submission" date="2017-11" db="EMBL/GenBank/DDBJ databases">
        <title>Genomic Encyclopedia of Archaeal and Bacterial Type Strains, Phase II (KMG-II): From Individual Species to Whole Genera.</title>
        <authorList>
            <person name="Goeker M."/>
        </authorList>
    </citation>
    <scope>NUCLEOTIDE SEQUENCE [LARGE SCALE GENOMIC DNA]</scope>
    <source>
        <strain evidence="1 2">DSM 27617</strain>
    </source>
</reference>
<comment type="caution">
    <text evidence="1">The sequence shown here is derived from an EMBL/GenBank/DDBJ whole genome shotgun (WGS) entry which is preliminary data.</text>
</comment>
<name>A0A2M9C913_9FLAO</name>
<keyword evidence="2" id="KW-1185">Reference proteome</keyword>
<gene>
    <name evidence="1" type="ORF">CLV73_1321</name>
</gene>
<accession>A0A2M9C913</accession>
<evidence type="ECO:0008006" key="3">
    <source>
        <dbReference type="Google" id="ProtNLM"/>
    </source>
</evidence>
<dbReference type="AlphaFoldDB" id="A0A2M9C913"/>
<dbReference type="Proteomes" id="UP000228740">
    <property type="component" value="Unassembled WGS sequence"/>
</dbReference>
<evidence type="ECO:0000313" key="1">
    <source>
        <dbReference type="EMBL" id="PJJ67317.1"/>
    </source>
</evidence>
<proteinExistence type="predicted"/>
<organism evidence="1 2">
    <name type="scientific">Chryseobacterium geocarposphaerae</name>
    <dbReference type="NCBI Taxonomy" id="1416776"/>
    <lineage>
        <taxon>Bacteria</taxon>
        <taxon>Pseudomonadati</taxon>
        <taxon>Bacteroidota</taxon>
        <taxon>Flavobacteriia</taxon>
        <taxon>Flavobacteriales</taxon>
        <taxon>Weeksellaceae</taxon>
        <taxon>Chryseobacterium group</taxon>
        <taxon>Chryseobacterium</taxon>
    </lineage>
</organism>